<protein>
    <submittedName>
        <fullName evidence="1">Uncharacterized protein</fullName>
    </submittedName>
</protein>
<reference evidence="1 2" key="1">
    <citation type="submission" date="2019-03" db="EMBL/GenBank/DDBJ databases">
        <title>Genomic Encyclopedia of Type Strains, Phase IV (KMG-IV): sequencing the most valuable type-strain genomes for metagenomic binning, comparative biology and taxonomic classification.</title>
        <authorList>
            <person name="Goeker M."/>
        </authorList>
    </citation>
    <scope>NUCLEOTIDE SEQUENCE [LARGE SCALE GENOMIC DNA]</scope>
    <source>
        <strain evidence="1 2">DSM 11603</strain>
    </source>
</reference>
<accession>A0A4R6YGI4</accession>
<keyword evidence="2" id="KW-1185">Reference proteome</keyword>
<dbReference type="Proteomes" id="UP000294958">
    <property type="component" value="Unassembled WGS sequence"/>
</dbReference>
<dbReference type="AlphaFoldDB" id="A0A4R6YGI4"/>
<gene>
    <name evidence="1" type="ORF">DES43_109110</name>
</gene>
<dbReference type="RefSeq" id="WP_133675006.1">
    <property type="nucleotide sequence ID" value="NZ_SNZF01000009.1"/>
</dbReference>
<comment type="caution">
    <text evidence="1">The sequence shown here is derived from an EMBL/GenBank/DDBJ whole genome shotgun (WGS) entry which is preliminary data.</text>
</comment>
<proteinExistence type="predicted"/>
<name>A0A4R6YGI4_9HYPH</name>
<sequence length="85" mass="9721">MAKTTQSSSNKTSWLEIEGTIASLEKSVRILCWLSEEVEKNVAVVKKAAPYGFCETFEDLAAEQAYRVKALVETLKREWERYDTD</sequence>
<dbReference type="EMBL" id="SNZF01000009">
    <property type="protein sequence ID" value="TDR35472.1"/>
    <property type="molecule type" value="Genomic_DNA"/>
</dbReference>
<organism evidence="1 2">
    <name type="scientific">Aquamicrobium defluvii</name>
    <dbReference type="NCBI Taxonomy" id="69279"/>
    <lineage>
        <taxon>Bacteria</taxon>
        <taxon>Pseudomonadati</taxon>
        <taxon>Pseudomonadota</taxon>
        <taxon>Alphaproteobacteria</taxon>
        <taxon>Hyphomicrobiales</taxon>
        <taxon>Phyllobacteriaceae</taxon>
        <taxon>Aquamicrobium</taxon>
    </lineage>
</organism>
<evidence type="ECO:0000313" key="1">
    <source>
        <dbReference type="EMBL" id="TDR35472.1"/>
    </source>
</evidence>
<evidence type="ECO:0000313" key="2">
    <source>
        <dbReference type="Proteomes" id="UP000294958"/>
    </source>
</evidence>